<evidence type="ECO:0000259" key="2">
    <source>
        <dbReference type="PROSITE" id="PS51782"/>
    </source>
</evidence>
<organism evidence="3 4">
    <name type="scientific">Geotalea daltonii (strain DSM 22248 / JCM 15807 / FRC-32)</name>
    <name type="common">Geobacter daltonii</name>
    <dbReference type="NCBI Taxonomy" id="316067"/>
    <lineage>
        <taxon>Bacteria</taxon>
        <taxon>Pseudomonadati</taxon>
        <taxon>Thermodesulfobacteriota</taxon>
        <taxon>Desulfuromonadia</taxon>
        <taxon>Geobacterales</taxon>
        <taxon>Geobacteraceae</taxon>
        <taxon>Geotalea</taxon>
    </lineage>
</organism>
<dbReference type="HOGENOM" id="CLU_050533_1_0_7"/>
<dbReference type="PROSITE" id="PS51782">
    <property type="entry name" value="LYSM"/>
    <property type="match status" value="1"/>
</dbReference>
<dbReference type="STRING" id="316067.Geob_1556"/>
<dbReference type="AlphaFoldDB" id="B9M5T3"/>
<dbReference type="Gene3D" id="3.10.350.10">
    <property type="entry name" value="LysM domain"/>
    <property type="match status" value="1"/>
</dbReference>
<dbReference type="InterPro" id="IPR036779">
    <property type="entry name" value="LysM_dom_sf"/>
</dbReference>
<dbReference type="InterPro" id="IPR052196">
    <property type="entry name" value="Bact_Kbp"/>
</dbReference>
<gene>
    <name evidence="3" type="ordered locus">Geob_1556</name>
</gene>
<evidence type="ECO:0000313" key="3">
    <source>
        <dbReference type="EMBL" id="ACM19914.1"/>
    </source>
</evidence>
<feature type="signal peptide" evidence="1">
    <location>
        <begin position="1"/>
        <end position="22"/>
    </location>
</feature>
<dbReference type="CDD" id="cd00118">
    <property type="entry name" value="LysM"/>
    <property type="match status" value="1"/>
</dbReference>
<feature type="chain" id="PRO_5002888781" evidence="1">
    <location>
        <begin position="23"/>
        <end position="332"/>
    </location>
</feature>
<keyword evidence="1" id="KW-0732">Signal</keyword>
<sequence>MKKILYAAFLLLVVCLPYPVLAQDEEPTVYVIQKGDTLWGLSDRFIRDPFYWPNLWERNQVITNPHFVFPGQRVKIYPDRIEVEKPAEKIAEPPQPVAEKKEEPAPAKTFTVTGGEGFLLEKDRNPAGFIVSTYQNRQMVGEDDVVYTDIGRRNGAEVGSRFSVFKKVGPVTHPISNVVLGYKVLPLGTLQLSELEEKVSKAIITKSFLEIGAGSFLMPYRPGKTEVALKAANRELAGYIVETRLGNNAVAAGDVVYLDLGKAQGLETGNLLYIVRDVVPDQKYALDKIDKLPVDVIGALVVVETGESTSTALIVKSIEAIYRGDRVELKKN</sequence>
<proteinExistence type="predicted"/>
<name>B9M5T3_GEODF</name>
<dbReference type="PANTHER" id="PTHR34700">
    <property type="entry name" value="POTASSIUM BINDING PROTEIN KBP"/>
    <property type="match status" value="1"/>
</dbReference>
<evidence type="ECO:0000313" key="4">
    <source>
        <dbReference type="Proteomes" id="UP000007721"/>
    </source>
</evidence>
<protein>
    <submittedName>
        <fullName evidence="3">Murein/chitin-binding LysM domain protein</fullName>
    </submittedName>
</protein>
<dbReference type="InterPro" id="IPR018392">
    <property type="entry name" value="LysM"/>
</dbReference>
<dbReference type="Pfam" id="PF01476">
    <property type="entry name" value="LysM"/>
    <property type="match status" value="1"/>
</dbReference>
<dbReference type="SUPFAM" id="SSF54106">
    <property type="entry name" value="LysM domain"/>
    <property type="match status" value="1"/>
</dbReference>
<reference evidence="3 4" key="1">
    <citation type="submission" date="2009-01" db="EMBL/GenBank/DDBJ databases">
        <title>Complete sequence of Geobacter sp. FRC-32.</title>
        <authorList>
            <consortium name="US DOE Joint Genome Institute"/>
            <person name="Lucas S."/>
            <person name="Copeland A."/>
            <person name="Lapidus A."/>
            <person name="Glavina del Rio T."/>
            <person name="Dalin E."/>
            <person name="Tice H."/>
            <person name="Bruce D."/>
            <person name="Goodwin L."/>
            <person name="Pitluck S."/>
            <person name="Saunders E."/>
            <person name="Brettin T."/>
            <person name="Detter J.C."/>
            <person name="Han C."/>
            <person name="Larimer F."/>
            <person name="Land M."/>
            <person name="Hauser L."/>
            <person name="Kyrpides N."/>
            <person name="Ovchinnikova G."/>
            <person name="Kostka J."/>
            <person name="Richardson P."/>
        </authorList>
    </citation>
    <scope>NUCLEOTIDE SEQUENCE [LARGE SCALE GENOMIC DNA]</scope>
    <source>
        <strain evidence="4">DSM 22248 / JCM 15807 / FRC-32</strain>
    </source>
</reference>
<dbReference type="RefSeq" id="WP_012646643.1">
    <property type="nucleotide sequence ID" value="NC_011979.1"/>
</dbReference>
<evidence type="ECO:0000256" key="1">
    <source>
        <dbReference type="SAM" id="SignalP"/>
    </source>
</evidence>
<dbReference type="EMBL" id="CP001390">
    <property type="protein sequence ID" value="ACM19914.1"/>
    <property type="molecule type" value="Genomic_DNA"/>
</dbReference>
<dbReference type="PANTHER" id="PTHR34700:SF4">
    <property type="entry name" value="PHAGE-LIKE ELEMENT PBSX PROTEIN XKDP"/>
    <property type="match status" value="1"/>
</dbReference>
<dbReference type="eggNOG" id="COG1652">
    <property type="taxonomic scope" value="Bacteria"/>
</dbReference>
<dbReference type="Proteomes" id="UP000007721">
    <property type="component" value="Chromosome"/>
</dbReference>
<keyword evidence="4" id="KW-1185">Reference proteome</keyword>
<dbReference type="OrthoDB" id="9765158at2"/>
<dbReference type="KEGG" id="geo:Geob_1556"/>
<accession>B9M5T3</accession>
<feature type="domain" description="LysM" evidence="2">
    <location>
        <begin position="28"/>
        <end position="76"/>
    </location>
</feature>